<feature type="coiled-coil region" evidence="1">
    <location>
        <begin position="52"/>
        <end position="79"/>
    </location>
</feature>
<dbReference type="AlphaFoldDB" id="A0A6V7X7L5"/>
<dbReference type="EMBL" id="CAJEWN010001197">
    <property type="protein sequence ID" value="CAD2195294.1"/>
    <property type="molecule type" value="Genomic_DNA"/>
</dbReference>
<dbReference type="Proteomes" id="UP000580250">
    <property type="component" value="Unassembled WGS sequence"/>
</dbReference>
<name>A0A6V7X7L5_MELEN</name>
<gene>
    <name evidence="3" type="ORF">MENT_LOCUS48367</name>
</gene>
<feature type="signal peptide" evidence="2">
    <location>
        <begin position="1"/>
        <end position="22"/>
    </location>
</feature>
<proteinExistence type="predicted"/>
<feature type="chain" id="PRO_5027853870" evidence="2">
    <location>
        <begin position="23"/>
        <end position="433"/>
    </location>
</feature>
<reference evidence="3 4" key="1">
    <citation type="submission" date="2020-08" db="EMBL/GenBank/DDBJ databases">
        <authorList>
            <person name="Koutsovoulos G."/>
            <person name="Danchin GJ E."/>
        </authorList>
    </citation>
    <scope>NUCLEOTIDE SEQUENCE [LARGE SCALE GENOMIC DNA]</scope>
</reference>
<comment type="caution">
    <text evidence="3">The sequence shown here is derived from an EMBL/GenBank/DDBJ whole genome shotgun (WGS) entry which is preliminary data.</text>
</comment>
<organism evidence="3 4">
    <name type="scientific">Meloidogyne enterolobii</name>
    <name type="common">Root-knot nematode worm</name>
    <name type="synonym">Meloidogyne mayaguensis</name>
    <dbReference type="NCBI Taxonomy" id="390850"/>
    <lineage>
        <taxon>Eukaryota</taxon>
        <taxon>Metazoa</taxon>
        <taxon>Ecdysozoa</taxon>
        <taxon>Nematoda</taxon>
        <taxon>Chromadorea</taxon>
        <taxon>Rhabditida</taxon>
        <taxon>Tylenchina</taxon>
        <taxon>Tylenchomorpha</taxon>
        <taxon>Tylenchoidea</taxon>
        <taxon>Meloidogynidae</taxon>
        <taxon>Meloidogyninae</taxon>
        <taxon>Meloidogyne</taxon>
    </lineage>
</organism>
<keyword evidence="1" id="KW-0175">Coiled coil</keyword>
<dbReference type="OrthoDB" id="10683322at2759"/>
<keyword evidence="2" id="KW-0732">Signal</keyword>
<evidence type="ECO:0000313" key="4">
    <source>
        <dbReference type="Proteomes" id="UP000580250"/>
    </source>
</evidence>
<evidence type="ECO:0000256" key="1">
    <source>
        <dbReference type="SAM" id="Coils"/>
    </source>
</evidence>
<sequence>MKIKIFIFLWILFISFDNSTVSTSKVEKIKIEKGNKELKNFEKNKSTIEGLIEKFGDLINVEKKEKREAEKQAAELRKKWEELGISLNGKLKEGKVEKDEDFQKAVNHFGEFQQQFLSVKKVKNIYSLNDNVYDAWIKTVGDHLTSLFDFMPIHSDRVIKENDQVSKWEVDDDNTWKKNLWGKETIEKMEELFDDVSSAEGPDSKNLSSKGPSKLDKLDDFIVYLNQHICGETMLAELKDKKERFGGLILAKGDDKPKFITIGTERAQEDFTMSSNAAIEGLLKFRENADKILIEIVLLLKNYSFNSAKDFESLKENFEKLAERGANKYYAVENDFEIFKNGLIKKFGDEFGIILKCYQIFKSVGFNENAGKKEREKKKKEIEGFDKGLYKTCRNKFAKLPAEFDIKNIKKFEKKGLETDLEKLKELSEYRFV</sequence>
<protein>
    <submittedName>
        <fullName evidence="3">Uncharacterized protein</fullName>
    </submittedName>
</protein>
<accession>A0A6V7X7L5</accession>
<evidence type="ECO:0000313" key="3">
    <source>
        <dbReference type="EMBL" id="CAD2195294.1"/>
    </source>
</evidence>
<evidence type="ECO:0000256" key="2">
    <source>
        <dbReference type="SAM" id="SignalP"/>
    </source>
</evidence>